<gene>
    <name evidence="1" type="ORF">K3G42_018885</name>
</gene>
<keyword evidence="2" id="KW-1185">Reference proteome</keyword>
<reference evidence="1" key="1">
    <citation type="submission" date="2021-08" db="EMBL/GenBank/DDBJ databases">
        <title>The first chromosome-level gecko genome reveals the dynamic sex chromosomes of Neotropical dwarf geckos (Sphaerodactylidae: Sphaerodactylus).</title>
        <authorList>
            <person name="Pinto B.J."/>
            <person name="Keating S.E."/>
            <person name="Gamble T."/>
        </authorList>
    </citation>
    <scope>NUCLEOTIDE SEQUENCE</scope>
    <source>
        <strain evidence="1">TG3544</strain>
    </source>
</reference>
<dbReference type="Proteomes" id="UP000827872">
    <property type="component" value="Linkage Group LG12"/>
</dbReference>
<accession>A0ACB8F075</accession>
<proteinExistence type="predicted"/>
<name>A0ACB8F075_9SAUR</name>
<comment type="caution">
    <text evidence="1">The sequence shown here is derived from an EMBL/GenBank/DDBJ whole genome shotgun (WGS) entry which is preliminary data.</text>
</comment>
<protein>
    <submittedName>
        <fullName evidence="1">Uncharacterized protein</fullName>
    </submittedName>
</protein>
<evidence type="ECO:0000313" key="1">
    <source>
        <dbReference type="EMBL" id="KAH7998673.1"/>
    </source>
</evidence>
<dbReference type="EMBL" id="CM037625">
    <property type="protein sequence ID" value="KAH7998673.1"/>
    <property type="molecule type" value="Genomic_DNA"/>
</dbReference>
<evidence type="ECO:0000313" key="2">
    <source>
        <dbReference type="Proteomes" id="UP000827872"/>
    </source>
</evidence>
<sequence length="117" mass="13350">MERQAGFSLANLMREQGKFQYVGLYKFEDPFEEEKAHARLRKIRQGSRFMSEYVSEFRQLAWVVQDWLGQVKIHFFREGLHPEVAQWAMVTAEPTSLAGSGGSHKMAGSTLDVSAIP</sequence>
<organism evidence="1 2">
    <name type="scientific">Sphaerodactylus townsendi</name>
    <dbReference type="NCBI Taxonomy" id="933632"/>
    <lineage>
        <taxon>Eukaryota</taxon>
        <taxon>Metazoa</taxon>
        <taxon>Chordata</taxon>
        <taxon>Craniata</taxon>
        <taxon>Vertebrata</taxon>
        <taxon>Euteleostomi</taxon>
        <taxon>Lepidosauria</taxon>
        <taxon>Squamata</taxon>
        <taxon>Bifurcata</taxon>
        <taxon>Gekkota</taxon>
        <taxon>Sphaerodactylidae</taxon>
        <taxon>Sphaerodactylus</taxon>
    </lineage>
</organism>